<evidence type="ECO:0000259" key="10">
    <source>
        <dbReference type="Pfam" id="PF00483"/>
    </source>
</evidence>
<evidence type="ECO:0000313" key="12">
    <source>
        <dbReference type="EMBL" id="KYF85536.1"/>
    </source>
</evidence>
<dbReference type="SUPFAM" id="SSF53448">
    <property type="entry name" value="Nucleotide-diphospho-sugar transferases"/>
    <property type="match status" value="1"/>
</dbReference>
<dbReference type="Pfam" id="PF24894">
    <property type="entry name" value="Hexapep_GlmU"/>
    <property type="match status" value="1"/>
</dbReference>
<comment type="function">
    <text evidence="9">Involved in the biosynthesis of ADP-glucose, a building block required for the elongation reactions to produce glycogen. Catalyzes the reaction between ATP and alpha-D-glucose 1-phosphate (G1P) to produce pyrophosphate and ADP-Glc.</text>
</comment>
<dbReference type="Pfam" id="PF00483">
    <property type="entry name" value="NTP_transferase"/>
    <property type="match status" value="1"/>
</dbReference>
<keyword evidence="7 9" id="KW-0320">Glycogen biosynthesis</keyword>
<dbReference type="InterPro" id="IPR056818">
    <property type="entry name" value="GlmU/GlgC-like_hexapep"/>
</dbReference>
<comment type="caution">
    <text evidence="9">Lacks conserved residue(s) required for the propagation of feature annotation.</text>
</comment>
<dbReference type="PANTHER" id="PTHR43523">
    <property type="entry name" value="GLUCOSE-1-PHOSPHATE ADENYLYLTRANSFERASE-RELATED"/>
    <property type="match status" value="1"/>
</dbReference>
<dbReference type="CDD" id="cd02508">
    <property type="entry name" value="ADP_Glucose_PP"/>
    <property type="match status" value="1"/>
</dbReference>
<comment type="subunit">
    <text evidence="9">Homotetramer.</text>
</comment>
<evidence type="ECO:0000313" key="13">
    <source>
        <dbReference type="Proteomes" id="UP000075635"/>
    </source>
</evidence>
<evidence type="ECO:0000256" key="9">
    <source>
        <dbReference type="HAMAP-Rule" id="MF_00624"/>
    </source>
</evidence>
<dbReference type="GO" id="GO:0005524">
    <property type="term" value="F:ATP binding"/>
    <property type="evidence" value="ECO:0007669"/>
    <property type="project" value="UniProtKB-KW"/>
</dbReference>
<dbReference type="InterPro" id="IPR029044">
    <property type="entry name" value="Nucleotide-diphossugar_trans"/>
</dbReference>
<dbReference type="GO" id="GO:0005978">
    <property type="term" value="P:glycogen biosynthetic process"/>
    <property type="evidence" value="ECO:0007669"/>
    <property type="project" value="UniProtKB-UniRule"/>
</dbReference>
<dbReference type="Proteomes" id="UP000075635">
    <property type="component" value="Unassembled WGS sequence"/>
</dbReference>
<dbReference type="EC" id="2.7.7.27" evidence="9"/>
<dbReference type="Gene3D" id="2.160.10.10">
    <property type="entry name" value="Hexapeptide repeat proteins"/>
    <property type="match status" value="1"/>
</dbReference>
<keyword evidence="3 9" id="KW-0808">Transferase</keyword>
<dbReference type="PROSITE" id="PS00810">
    <property type="entry name" value="ADP_GLC_PYROPHOSPH_3"/>
    <property type="match status" value="1"/>
</dbReference>
<dbReference type="InterPro" id="IPR005835">
    <property type="entry name" value="NTP_transferase_dom"/>
</dbReference>
<comment type="similarity">
    <text evidence="1 9">Belongs to the bacterial/plant glucose-1-phosphate adenylyltransferase family.</text>
</comment>
<feature type="binding site" evidence="9">
    <location>
        <position position="172"/>
    </location>
    <ligand>
        <name>alpha-D-glucose 1-phosphate</name>
        <dbReference type="ChEBI" id="CHEBI:58601"/>
    </ligand>
</feature>
<dbReference type="Gene3D" id="3.90.550.10">
    <property type="entry name" value="Spore Coat Polysaccharide Biosynthesis Protein SpsA, Chain A"/>
    <property type="match status" value="1"/>
</dbReference>
<comment type="catalytic activity">
    <reaction evidence="9">
        <text>alpha-D-glucose 1-phosphate + ATP + H(+) = ADP-alpha-D-glucose + diphosphate</text>
        <dbReference type="Rhea" id="RHEA:12120"/>
        <dbReference type="ChEBI" id="CHEBI:15378"/>
        <dbReference type="ChEBI" id="CHEBI:30616"/>
        <dbReference type="ChEBI" id="CHEBI:33019"/>
        <dbReference type="ChEBI" id="CHEBI:57498"/>
        <dbReference type="ChEBI" id="CHEBI:58601"/>
        <dbReference type="EC" id="2.7.7.27"/>
    </reaction>
</comment>
<sequence>MRETTLRAAFEASKVLVMILAGGEGRRLGPLTHDRAKPAVPFGGRYRIIDIVLSNFVNSGLHRIKILTQYKSASLDEHIARAWRLSPMLDSFIETVPAQQRTGKSWFKGSADAVYQTQHVITDESPEHLCIFGGDHVYKMDVRQMLHDHLARGADVTVAAIPVTKEEARSFGVIECDESGRIIAFHEKVQDPPSMPGRPGMCLASMGNYIFKTPALLDVLEQDAATEDSAHDFGRDIIPKMVQSGSRVYVYDFHENLVPGEDEGAGYWRDIGTIDAYWAAQMDLVSIQPAFNFYNMRWPIRTGISHDPPAKFVFRDEANARVGIATDSLVSLGCIISGGRIHRSVLSNRVRVNSFSHIEECVLFEDVKIGRHVKLRRCIIDKDVEIPAGAEIGFNLEEDRKKWFVSEGGIVVIPKRAKIDSP</sequence>
<keyword evidence="8 9" id="KW-0119">Carbohydrate metabolism</keyword>
<evidence type="ECO:0000256" key="2">
    <source>
        <dbReference type="ARBA" id="ARBA00022600"/>
    </source>
</evidence>
<evidence type="ECO:0000256" key="1">
    <source>
        <dbReference type="ARBA" id="ARBA00010443"/>
    </source>
</evidence>
<evidence type="ECO:0000256" key="7">
    <source>
        <dbReference type="ARBA" id="ARBA00023056"/>
    </source>
</evidence>
<dbReference type="EMBL" id="JEMB01001681">
    <property type="protein sequence ID" value="KYF85536.1"/>
    <property type="molecule type" value="Genomic_DNA"/>
</dbReference>
<dbReference type="NCBIfam" id="NF001947">
    <property type="entry name" value="PRK00725.1"/>
    <property type="match status" value="1"/>
</dbReference>
<dbReference type="NCBIfam" id="TIGR02091">
    <property type="entry name" value="glgC"/>
    <property type="match status" value="1"/>
</dbReference>
<gene>
    <name evidence="9 12" type="primary">glgC</name>
    <name evidence="12" type="ORF">BE17_32120</name>
</gene>
<comment type="pathway">
    <text evidence="9">Glycan biosynthesis; glycogen biosynthesis.</text>
</comment>
<keyword evidence="2 9" id="KW-0321">Glycogen metabolism</keyword>
<evidence type="ECO:0000256" key="8">
    <source>
        <dbReference type="ARBA" id="ARBA00023277"/>
    </source>
</evidence>
<evidence type="ECO:0000256" key="4">
    <source>
        <dbReference type="ARBA" id="ARBA00022695"/>
    </source>
</evidence>
<accession>A0A150RZJ7</accession>
<feature type="site" description="Could play a key role in the communication between the regulatory and the substrate sites" evidence="9">
    <location>
        <position position="69"/>
    </location>
</feature>
<dbReference type="InterPro" id="IPR023049">
    <property type="entry name" value="GlgC_bac"/>
</dbReference>
<keyword evidence="4 9" id="KW-0548">Nucleotidyltransferase</keyword>
<evidence type="ECO:0000256" key="3">
    <source>
        <dbReference type="ARBA" id="ARBA00022679"/>
    </source>
</evidence>
<feature type="domain" description="Glucose-1-phosphate adenylyltransferase/Bifunctional protein GlmU-like C-terminal hexapeptide" evidence="11">
    <location>
        <begin position="308"/>
        <end position="413"/>
    </location>
</feature>
<feature type="domain" description="Nucleotidyl transferase" evidence="10">
    <location>
        <begin position="17"/>
        <end position="284"/>
    </location>
</feature>
<reference evidence="12 13" key="1">
    <citation type="submission" date="2014-02" db="EMBL/GenBank/DDBJ databases">
        <title>The small core and large imbalanced accessory genome model reveals a collaborative survival strategy of Sorangium cellulosum strains in nature.</title>
        <authorList>
            <person name="Han K."/>
            <person name="Peng R."/>
            <person name="Blom J."/>
            <person name="Li Y.-Z."/>
        </authorList>
    </citation>
    <scope>NUCLEOTIDE SEQUENCE [LARGE SCALE GENOMIC DNA]</scope>
    <source>
        <strain evidence="12 13">So0011-07</strain>
    </source>
</reference>
<feature type="binding site" evidence="9">
    <location>
        <begin position="187"/>
        <end position="188"/>
    </location>
    <ligand>
        <name>alpha-D-glucose 1-phosphate</name>
        <dbReference type="ChEBI" id="CHEBI:58601"/>
    </ligand>
</feature>
<proteinExistence type="inferred from homology"/>
<dbReference type="SUPFAM" id="SSF51161">
    <property type="entry name" value="Trimeric LpxA-like enzymes"/>
    <property type="match status" value="1"/>
</dbReference>
<keyword evidence="6 9" id="KW-0067">ATP-binding</keyword>
<dbReference type="PROSITE" id="PS00809">
    <property type="entry name" value="ADP_GLC_PYROPHOSPH_2"/>
    <property type="match status" value="1"/>
</dbReference>
<dbReference type="NCBIfam" id="NF002023">
    <property type="entry name" value="PRK00844.1"/>
    <property type="match status" value="1"/>
</dbReference>
<dbReference type="InterPro" id="IPR011831">
    <property type="entry name" value="ADP-Glc_PPase"/>
</dbReference>
<organism evidence="12 13">
    <name type="scientific">Sorangium cellulosum</name>
    <name type="common">Polyangium cellulosum</name>
    <dbReference type="NCBI Taxonomy" id="56"/>
    <lineage>
        <taxon>Bacteria</taxon>
        <taxon>Pseudomonadati</taxon>
        <taxon>Myxococcota</taxon>
        <taxon>Polyangia</taxon>
        <taxon>Polyangiales</taxon>
        <taxon>Polyangiaceae</taxon>
        <taxon>Sorangium</taxon>
    </lineage>
</organism>
<dbReference type="PANTHER" id="PTHR43523:SF2">
    <property type="entry name" value="GLUCOSE-1-PHOSPHATE ADENYLYLTRANSFERASE"/>
    <property type="match status" value="1"/>
</dbReference>
<dbReference type="CDD" id="cd04651">
    <property type="entry name" value="LbH_G1P_AT_C"/>
    <property type="match status" value="1"/>
</dbReference>
<dbReference type="AlphaFoldDB" id="A0A150RZJ7"/>
<dbReference type="InterPro" id="IPR005836">
    <property type="entry name" value="ADP_Glu_pyroP_CS"/>
</dbReference>
<evidence type="ECO:0000259" key="11">
    <source>
        <dbReference type="Pfam" id="PF24894"/>
    </source>
</evidence>
<comment type="caution">
    <text evidence="12">The sequence shown here is derived from an EMBL/GenBank/DDBJ whole genome shotgun (WGS) entry which is preliminary data.</text>
</comment>
<keyword evidence="5 9" id="KW-0547">Nucleotide-binding</keyword>
<evidence type="ECO:0000256" key="6">
    <source>
        <dbReference type="ARBA" id="ARBA00022840"/>
    </source>
</evidence>
<protein>
    <recommendedName>
        <fullName evidence="9">Glucose-1-phosphate adenylyltransferase</fullName>
        <ecNumber evidence="9">2.7.7.27</ecNumber>
    </recommendedName>
    <alternativeName>
        <fullName evidence="9">ADP-glucose pyrophosphorylase</fullName>
        <shortName evidence="9">ADPGlc PPase</shortName>
    </alternativeName>
    <alternativeName>
        <fullName evidence="9">ADP-glucose synthase</fullName>
    </alternativeName>
</protein>
<dbReference type="UniPathway" id="UPA00164"/>
<dbReference type="GO" id="GO:0008878">
    <property type="term" value="F:glucose-1-phosphate adenylyltransferase activity"/>
    <property type="evidence" value="ECO:0007669"/>
    <property type="project" value="UniProtKB-UniRule"/>
</dbReference>
<evidence type="ECO:0000256" key="5">
    <source>
        <dbReference type="ARBA" id="ARBA00022741"/>
    </source>
</evidence>
<dbReference type="HAMAP" id="MF_00624">
    <property type="entry name" value="GlgC"/>
    <property type="match status" value="1"/>
</dbReference>
<feature type="site" description="Could play a key role in the communication between the regulatory and the substrate sites" evidence="9">
    <location>
        <position position="106"/>
    </location>
</feature>
<dbReference type="InterPro" id="IPR011004">
    <property type="entry name" value="Trimer_LpxA-like_sf"/>
</dbReference>
<feature type="binding site" evidence="9">
    <location>
        <position position="205"/>
    </location>
    <ligand>
        <name>alpha-D-glucose 1-phosphate</name>
        <dbReference type="ChEBI" id="CHEBI:58601"/>
    </ligand>
</feature>
<name>A0A150RZJ7_SORCE</name>